<organism evidence="1 2">
    <name type="scientific">Beta vulgaris subsp. vulgaris</name>
    <name type="common">Beet</name>
    <dbReference type="NCBI Taxonomy" id="3555"/>
    <lineage>
        <taxon>Eukaryota</taxon>
        <taxon>Viridiplantae</taxon>
        <taxon>Streptophyta</taxon>
        <taxon>Embryophyta</taxon>
        <taxon>Tracheophyta</taxon>
        <taxon>Spermatophyta</taxon>
        <taxon>Magnoliopsida</taxon>
        <taxon>eudicotyledons</taxon>
        <taxon>Gunneridae</taxon>
        <taxon>Pentapetalae</taxon>
        <taxon>Caryophyllales</taxon>
        <taxon>Chenopodiaceae</taxon>
        <taxon>Betoideae</taxon>
        <taxon>Beta</taxon>
    </lineage>
</organism>
<accession>A0A0J8AZP2</accession>
<reference evidence="1 2" key="1">
    <citation type="journal article" date="2014" name="Nature">
        <title>The genome of the recently domesticated crop plant sugar beet (Beta vulgaris).</title>
        <authorList>
            <person name="Dohm J.C."/>
            <person name="Minoche A.E."/>
            <person name="Holtgrawe D."/>
            <person name="Capella-Gutierrez S."/>
            <person name="Zakrzewski F."/>
            <person name="Tafer H."/>
            <person name="Rupp O."/>
            <person name="Sorensen T.R."/>
            <person name="Stracke R."/>
            <person name="Reinhardt R."/>
            <person name="Goesmann A."/>
            <person name="Kraft T."/>
            <person name="Schulz B."/>
            <person name="Stadler P.F."/>
            <person name="Schmidt T."/>
            <person name="Gabaldon T."/>
            <person name="Lehrach H."/>
            <person name="Weisshaar B."/>
            <person name="Himmelbauer H."/>
        </authorList>
    </citation>
    <scope>NUCLEOTIDE SEQUENCE [LARGE SCALE GENOMIC DNA]</scope>
    <source>
        <tissue evidence="1">Taproot</tissue>
    </source>
</reference>
<protein>
    <submittedName>
        <fullName evidence="1">Uncharacterized protein</fullName>
    </submittedName>
</protein>
<evidence type="ECO:0000313" key="1">
    <source>
        <dbReference type="EMBL" id="KMS94186.1"/>
    </source>
</evidence>
<evidence type="ECO:0000313" key="2">
    <source>
        <dbReference type="Proteomes" id="UP000035740"/>
    </source>
</evidence>
<dbReference type="EMBL" id="KQ095470">
    <property type="protein sequence ID" value="KMS94186.1"/>
    <property type="molecule type" value="Genomic_DNA"/>
</dbReference>
<name>A0A0J8AZP2_BETVV</name>
<gene>
    <name evidence="1" type="ORF">BVRB_023940</name>
</gene>
<keyword evidence="2" id="KW-1185">Reference proteome</keyword>
<sequence length="117" mass="12910">MVRYQDLFYPGKVALPLIVSYLAFGRPLTPEALSKFHITTQICLSDSQCSAAASSDAAKSSFLYRWFGQDGSGTVKATSLAQSKTGWAFLMILVRNPVKFFLTLHQQSIQTLQKSGQ</sequence>
<dbReference type="Gramene" id="KMS94186">
    <property type="protein sequence ID" value="KMS94186"/>
    <property type="gene ID" value="BVRB_023940"/>
</dbReference>
<dbReference type="AlphaFoldDB" id="A0A0J8AZP2"/>
<proteinExistence type="predicted"/>
<dbReference type="Proteomes" id="UP000035740">
    <property type="component" value="Unassembled WGS sequence"/>
</dbReference>